<organism evidence="1 2">
    <name type="scientific">Trifolium pratense</name>
    <name type="common">Red clover</name>
    <dbReference type="NCBI Taxonomy" id="57577"/>
    <lineage>
        <taxon>Eukaryota</taxon>
        <taxon>Viridiplantae</taxon>
        <taxon>Streptophyta</taxon>
        <taxon>Embryophyta</taxon>
        <taxon>Tracheophyta</taxon>
        <taxon>Spermatophyta</taxon>
        <taxon>Magnoliopsida</taxon>
        <taxon>eudicotyledons</taxon>
        <taxon>Gunneridae</taxon>
        <taxon>Pentapetalae</taxon>
        <taxon>rosids</taxon>
        <taxon>fabids</taxon>
        <taxon>Fabales</taxon>
        <taxon>Fabaceae</taxon>
        <taxon>Papilionoideae</taxon>
        <taxon>50 kb inversion clade</taxon>
        <taxon>NPAAA clade</taxon>
        <taxon>Hologalegina</taxon>
        <taxon>IRL clade</taxon>
        <taxon>Trifolieae</taxon>
        <taxon>Trifolium</taxon>
    </lineage>
</organism>
<dbReference type="EMBL" id="CASHSV030000206">
    <property type="protein sequence ID" value="CAJ2655427.1"/>
    <property type="molecule type" value="Genomic_DNA"/>
</dbReference>
<comment type="caution">
    <text evidence="1">The sequence shown here is derived from an EMBL/GenBank/DDBJ whole genome shotgun (WGS) entry which is preliminary data.</text>
</comment>
<evidence type="ECO:0000313" key="1">
    <source>
        <dbReference type="EMBL" id="CAJ2655427.1"/>
    </source>
</evidence>
<sequence>MAEDLFFNMIEKLIEKLIGKLGSKVVESWNMKVDLENLVEKMSEINAVVLDAEEQQSTNNHQVQLWLEKLKDALDDADDLLDDFNTEELRRKVMTDNKKAKKVRIFFSSSNQLLFSFKMVGKIKELGKRIEALNVDKRIFNFTNRTPEQRVFKQRETHSLVPEEKVIGREEEKKKLLEMLFDNNINVKDNVSVISIIGVGGLGKTTLAQLVYNDKQVQQHFELKKWVSVSDYFDVKGIAAKIIESNTNDAMDKVVQELRNKVKGKRYLLVLDDIWNEDRELWLELMTLLKDGAKGSKIIVTTRIEQVAKISGSSSIFFLKDLDEKQSWRLFYQLAFENKKEPENENLVSIGKEIVKKCSGVPLAIRSIGCLLYSMEAEEDWLTFKNKDLIKIDEQGENKIFQIIKLSYDHLPFHLKKCFAFCSLFPKDYLIEKQMLIRLWIAQGFVQSSDENISLEDIGEKYLMDFVHKSFFQNITKRFDGKVCFQMHDIVHDLASVISRSDYVLINETGQHDVDIKTRHVSFGFKLDSKWQVPTSLLNAYKLRTFLLPLHGLYDDNFAIQVSACNSILSSFRRFRVLNLTCTESMKIPSCIGRMKHLRYLDLSRSRWIEELPRSITELINLETLLLNVCINLRELPQDLWKLVSLRHLELDDCQSLTCMPRGIVKMTNLQTLTLFVLDATSKDSARASELRGLNNLRGRLDITGLECLRHCPTEAKQINLMGKSCLHQLTLNWNSEVFGDVNDMEKDDIILHDIVMSSNIKALQIIQFGGVRMSSLVNLSTKLDELKLESCRRLQYLELTQLHVKRIFLWGLSSLEWIVSDNNNGDNSSTFASSLTEINLFYLPNLKGWLSKGCCHQLKKISLSTVTAETLQQAVTHSNVEFLDINDILNFKSLRGVFQHLTRVSELFINKCPEFDPCNDEDGCYSMEWKELTNLKVLAFGEIPKMKYLPEGLQHITTLQTLRIIYCYNLTSIPEWATSLQVLDIQYCPNVTPLPAAVKDQ</sequence>
<keyword evidence="2" id="KW-1185">Reference proteome</keyword>
<proteinExistence type="predicted"/>
<evidence type="ECO:0000313" key="2">
    <source>
        <dbReference type="Proteomes" id="UP001177021"/>
    </source>
</evidence>
<reference evidence="1" key="1">
    <citation type="submission" date="2023-10" db="EMBL/GenBank/DDBJ databases">
        <authorList>
            <person name="Rodriguez Cubillos JULIANA M."/>
            <person name="De Vega J."/>
        </authorList>
    </citation>
    <scope>NUCLEOTIDE SEQUENCE</scope>
</reference>
<gene>
    <name evidence="1" type="ORF">MILVUS5_LOCUS22366</name>
</gene>
<accession>A0ACB0KJ02</accession>
<dbReference type="Proteomes" id="UP001177021">
    <property type="component" value="Unassembled WGS sequence"/>
</dbReference>
<protein>
    <submittedName>
        <fullName evidence="1">Uncharacterized protein</fullName>
    </submittedName>
</protein>
<name>A0ACB0KJ02_TRIPR</name>